<protein>
    <submittedName>
        <fullName evidence="1">Uncharacterized protein</fullName>
    </submittedName>
</protein>
<sequence length="452" mass="51172">MLCLLCICSILGGIEAKDIFSNKKHTSPLVSEYEWKYLDYLWLSPEQKLTYKNQGLYKRQAMVPIDVDRSDDGRTFVTVPRSPGVPASLHTISDKFGESGPLLIPYPNWATYQNSRACRGITSVFRVTIDRCNRLWVLDTGKLGDEYICPAQLVVYDLFTDKLISKMEIPDNVSRNRSGEGLLITPIIETHGENCNHPAVYMADVDGRGLIVWNDGRFVRVESPSFSPDAKYSNFSIAGETFNLSDGIFGLALSPERYFKGNRFLFFRPLASRSIYAVSVSDLKSSKHRHPDQMRFFGSNDVLSSQATAMTFSNDGILFYGLTEEMAIGCWNLDRTLLSKNLGIPLVDKQKLQFVSGLKVVKSQHPHSKDNEQLLIFTNRFQRVMSGNQNFNEINFRILRAPIKDLVRGTVCEDVDRFSWKNAETNQVQYHANDEDSITSVLPLLSSKTLIK</sequence>
<reference evidence="1" key="1">
    <citation type="submission" date="2023-04" db="EMBL/GenBank/DDBJ databases">
        <title>A chromosome-level genome assembly of the parasitoid wasp Eretmocerus hayati.</title>
        <authorList>
            <person name="Zhong Y."/>
            <person name="Liu S."/>
            <person name="Liu Y."/>
        </authorList>
    </citation>
    <scope>NUCLEOTIDE SEQUENCE</scope>
    <source>
        <strain evidence="1">ZJU_SS_LIU_2023</strain>
    </source>
</reference>
<evidence type="ECO:0000313" key="2">
    <source>
        <dbReference type="Proteomes" id="UP001239111"/>
    </source>
</evidence>
<gene>
    <name evidence="1" type="ORF">QAD02_023425</name>
</gene>
<keyword evidence="2" id="KW-1185">Reference proteome</keyword>
<name>A0ACC2PXG2_9HYME</name>
<comment type="caution">
    <text evidence="1">The sequence shown here is derived from an EMBL/GenBank/DDBJ whole genome shotgun (WGS) entry which is preliminary data.</text>
</comment>
<accession>A0ACC2PXG2</accession>
<dbReference type="EMBL" id="CM056741">
    <property type="protein sequence ID" value="KAJ8687631.1"/>
    <property type="molecule type" value="Genomic_DNA"/>
</dbReference>
<organism evidence="1 2">
    <name type="scientific">Eretmocerus hayati</name>
    <dbReference type="NCBI Taxonomy" id="131215"/>
    <lineage>
        <taxon>Eukaryota</taxon>
        <taxon>Metazoa</taxon>
        <taxon>Ecdysozoa</taxon>
        <taxon>Arthropoda</taxon>
        <taxon>Hexapoda</taxon>
        <taxon>Insecta</taxon>
        <taxon>Pterygota</taxon>
        <taxon>Neoptera</taxon>
        <taxon>Endopterygota</taxon>
        <taxon>Hymenoptera</taxon>
        <taxon>Apocrita</taxon>
        <taxon>Proctotrupomorpha</taxon>
        <taxon>Chalcidoidea</taxon>
        <taxon>Aphelinidae</taxon>
        <taxon>Aphelininae</taxon>
        <taxon>Eretmocerus</taxon>
    </lineage>
</organism>
<dbReference type="Proteomes" id="UP001239111">
    <property type="component" value="Chromosome 1"/>
</dbReference>
<proteinExistence type="predicted"/>
<evidence type="ECO:0000313" key="1">
    <source>
        <dbReference type="EMBL" id="KAJ8687631.1"/>
    </source>
</evidence>